<reference evidence="3 4" key="1">
    <citation type="submission" date="2019-09" db="EMBL/GenBank/DDBJ databases">
        <authorList>
            <person name="Brejova B."/>
        </authorList>
    </citation>
    <scope>NUCLEOTIDE SEQUENCE [LARGE SCALE GENOMIC DNA]</scope>
</reference>
<gene>
    <name evidence="3" type="ORF">SAPINGB_P003748</name>
</gene>
<dbReference type="EMBL" id="CABVLU010000003">
    <property type="protein sequence ID" value="VVT53785.1"/>
    <property type="molecule type" value="Genomic_DNA"/>
</dbReference>
<dbReference type="PROSITE" id="PS50053">
    <property type="entry name" value="UBIQUITIN_2"/>
    <property type="match status" value="1"/>
</dbReference>
<feature type="domain" description="Ubiquitin-like" evidence="2">
    <location>
        <begin position="76"/>
        <end position="145"/>
    </location>
</feature>
<protein>
    <recommendedName>
        <fullName evidence="2">Ubiquitin-like domain-containing protein</fullName>
    </recommendedName>
</protein>
<dbReference type="Gene3D" id="3.10.20.90">
    <property type="entry name" value="Phosphatidylinositol 3-kinase Catalytic Subunit, Chain A, domain 1"/>
    <property type="match status" value="1"/>
</dbReference>
<dbReference type="InterPro" id="IPR000626">
    <property type="entry name" value="Ubiquitin-like_dom"/>
</dbReference>
<sequence length="247" mass="25689">MSAAVIAGWNPSISELTFSKAFLVLLKNSSVGVSADTTSLAGAPSPTLLSKMPKLRSSITQPPSSSSLPVSVDGAVTITVKSLRAPHKFTATVTAAPTDSLFRVKEQLLADPAVAATAVDARVCAADVRLLKRGKVVSDAHSVGEVSEGLGEVSLVAVLPAEGTAELKEKEEEQEEQVKGEEEKGEDIKENEKVGTGDDDNLPETVWEAVASVVASRVGAGKAGEVVARLKRGWVLAGGEPIHEDLD</sequence>
<feature type="compositionally biased region" description="Basic and acidic residues" evidence="1">
    <location>
        <begin position="165"/>
        <end position="196"/>
    </location>
</feature>
<evidence type="ECO:0000313" key="3">
    <source>
        <dbReference type="EMBL" id="VVT53785.1"/>
    </source>
</evidence>
<evidence type="ECO:0000256" key="1">
    <source>
        <dbReference type="SAM" id="MobiDB-lite"/>
    </source>
</evidence>
<organism evidence="3 4">
    <name type="scientific">Magnusiomyces paraingens</name>
    <dbReference type="NCBI Taxonomy" id="2606893"/>
    <lineage>
        <taxon>Eukaryota</taxon>
        <taxon>Fungi</taxon>
        <taxon>Dikarya</taxon>
        <taxon>Ascomycota</taxon>
        <taxon>Saccharomycotina</taxon>
        <taxon>Dipodascomycetes</taxon>
        <taxon>Dipodascales</taxon>
        <taxon>Dipodascaceae</taxon>
        <taxon>Magnusiomyces</taxon>
    </lineage>
</organism>
<dbReference type="Proteomes" id="UP000398389">
    <property type="component" value="Unassembled WGS sequence"/>
</dbReference>
<feature type="region of interest" description="Disordered" evidence="1">
    <location>
        <begin position="165"/>
        <end position="203"/>
    </location>
</feature>
<evidence type="ECO:0000313" key="4">
    <source>
        <dbReference type="Proteomes" id="UP000398389"/>
    </source>
</evidence>
<keyword evidence="4" id="KW-1185">Reference proteome</keyword>
<dbReference type="GeneID" id="43582564"/>
<dbReference type="AlphaFoldDB" id="A0A5E8BYE4"/>
<proteinExistence type="predicted"/>
<name>A0A5E8BYE4_9ASCO</name>
<dbReference type="RefSeq" id="XP_031854355.1">
    <property type="nucleotide sequence ID" value="XM_031998464.1"/>
</dbReference>
<accession>A0A5E8BYE4</accession>
<evidence type="ECO:0000259" key="2">
    <source>
        <dbReference type="PROSITE" id="PS50053"/>
    </source>
</evidence>